<dbReference type="OrthoDB" id="118145at2"/>
<dbReference type="Proteomes" id="UP000198356">
    <property type="component" value="Unassembled WGS sequence"/>
</dbReference>
<dbReference type="Gene3D" id="1.25.10.10">
    <property type="entry name" value="Leucine-rich Repeat Variant"/>
    <property type="match status" value="1"/>
</dbReference>
<evidence type="ECO:0000256" key="2">
    <source>
        <dbReference type="SAM" id="SignalP"/>
    </source>
</evidence>
<feature type="chain" id="PRO_5012941184" description="HEAT repeat-containing protein" evidence="2">
    <location>
        <begin position="19"/>
        <end position="309"/>
    </location>
</feature>
<reference evidence="3 4" key="1">
    <citation type="submission" date="2017-06" db="EMBL/GenBank/DDBJ databases">
        <authorList>
            <person name="Kim H.J."/>
            <person name="Triplett B.A."/>
        </authorList>
    </citation>
    <scope>NUCLEOTIDE SEQUENCE [LARGE SCALE GENOMIC DNA]</scope>
    <source>
        <strain evidence="3 4">DSM 18704</strain>
    </source>
</reference>
<evidence type="ECO:0000313" key="4">
    <source>
        <dbReference type="Proteomes" id="UP000198356"/>
    </source>
</evidence>
<gene>
    <name evidence="3" type="ORF">SAMN05421770_102227</name>
</gene>
<evidence type="ECO:0000256" key="1">
    <source>
        <dbReference type="SAM" id="MobiDB-lite"/>
    </source>
</evidence>
<dbReference type="EMBL" id="FZOU01000002">
    <property type="protein sequence ID" value="SNS76374.1"/>
    <property type="molecule type" value="Genomic_DNA"/>
</dbReference>
<keyword evidence="2" id="KW-0732">Signal</keyword>
<feature type="region of interest" description="Disordered" evidence="1">
    <location>
        <begin position="288"/>
        <end position="309"/>
    </location>
</feature>
<feature type="compositionally biased region" description="Basic and acidic residues" evidence="1">
    <location>
        <begin position="291"/>
        <end position="301"/>
    </location>
</feature>
<organism evidence="3 4">
    <name type="scientific">Granulicella rosea</name>
    <dbReference type="NCBI Taxonomy" id="474952"/>
    <lineage>
        <taxon>Bacteria</taxon>
        <taxon>Pseudomonadati</taxon>
        <taxon>Acidobacteriota</taxon>
        <taxon>Terriglobia</taxon>
        <taxon>Terriglobales</taxon>
        <taxon>Acidobacteriaceae</taxon>
        <taxon>Granulicella</taxon>
    </lineage>
</organism>
<protein>
    <recommendedName>
        <fullName evidence="5">HEAT repeat-containing protein</fullName>
    </recommendedName>
</protein>
<evidence type="ECO:0008006" key="5">
    <source>
        <dbReference type="Google" id="ProtNLM"/>
    </source>
</evidence>
<feature type="signal peptide" evidence="2">
    <location>
        <begin position="1"/>
        <end position="18"/>
    </location>
</feature>
<dbReference type="RefSeq" id="WP_089407736.1">
    <property type="nucleotide sequence ID" value="NZ_FZOU01000002.1"/>
</dbReference>
<dbReference type="InterPro" id="IPR011989">
    <property type="entry name" value="ARM-like"/>
</dbReference>
<name>A0A239H7Z3_9BACT</name>
<accession>A0A239H7Z3</accession>
<dbReference type="InterPro" id="IPR016024">
    <property type="entry name" value="ARM-type_fold"/>
</dbReference>
<dbReference type="SUPFAM" id="SSF48371">
    <property type="entry name" value="ARM repeat"/>
    <property type="match status" value="1"/>
</dbReference>
<proteinExistence type="predicted"/>
<feature type="region of interest" description="Disordered" evidence="1">
    <location>
        <begin position="35"/>
        <end position="55"/>
    </location>
</feature>
<sequence>MKKLLAAALVLASTAAHAQTTLTQRFTEVLHRAETGHSPTPEDMAATADPSQPVPDAASIADAMPLILKAVDNPDVQVRQYALLTLQSFRSGDVNPVYKGGVASALAPAVPKIAPHLTEENTQNRLLTAIVLGGFGSNPPATVFPPLLAYLKRDDAISPIGLNVVEDLLSLGPISAETAAAVSRYLRRSDQTSDSRSNLVDAIATQPNQSQAVNATLVAWMDSDDNSLRARVILSLPQLDLPAESFSDTRARVGQLAQNESENLQVVTAAKSIAPCWTAPHMTTPCPVYDTGEKPAGDTAEKPAAPPAR</sequence>
<keyword evidence="4" id="KW-1185">Reference proteome</keyword>
<dbReference type="AlphaFoldDB" id="A0A239H7Z3"/>
<evidence type="ECO:0000313" key="3">
    <source>
        <dbReference type="EMBL" id="SNS76374.1"/>
    </source>
</evidence>